<evidence type="ECO:0000313" key="4">
    <source>
        <dbReference type="Proteomes" id="UP000601099"/>
    </source>
</evidence>
<evidence type="ECO:0000256" key="1">
    <source>
        <dbReference type="PROSITE-ProRule" id="PRU00339"/>
    </source>
</evidence>
<comment type="caution">
    <text evidence="3">The sequence shown here is derived from an EMBL/GenBank/DDBJ whole genome shotgun (WGS) entry which is preliminary data.</text>
</comment>
<evidence type="ECO:0000256" key="2">
    <source>
        <dbReference type="SAM" id="SignalP"/>
    </source>
</evidence>
<dbReference type="Proteomes" id="UP000601099">
    <property type="component" value="Unassembled WGS sequence"/>
</dbReference>
<dbReference type="RefSeq" id="WP_196955591.1">
    <property type="nucleotide sequence ID" value="NZ_JADWYK010000007.1"/>
</dbReference>
<organism evidence="3 4">
    <name type="scientific">Hymenobacter guriensis</name>
    <dbReference type="NCBI Taxonomy" id="2793065"/>
    <lineage>
        <taxon>Bacteria</taxon>
        <taxon>Pseudomonadati</taxon>
        <taxon>Bacteroidota</taxon>
        <taxon>Cytophagia</taxon>
        <taxon>Cytophagales</taxon>
        <taxon>Hymenobacteraceae</taxon>
        <taxon>Hymenobacter</taxon>
    </lineage>
</organism>
<accession>A0ABS0L3A7</accession>
<dbReference type="Pfam" id="PF13424">
    <property type="entry name" value="TPR_12"/>
    <property type="match status" value="1"/>
</dbReference>
<dbReference type="SUPFAM" id="SSF48452">
    <property type="entry name" value="TPR-like"/>
    <property type="match status" value="2"/>
</dbReference>
<keyword evidence="2" id="KW-0732">Signal</keyword>
<gene>
    <name evidence="3" type="ORF">I5L79_13545</name>
</gene>
<keyword evidence="4" id="KW-1185">Reference proteome</keyword>
<keyword evidence="1" id="KW-0802">TPR repeat</keyword>
<protein>
    <submittedName>
        <fullName evidence="3">Tetratricopeptide repeat protein</fullName>
    </submittedName>
</protein>
<dbReference type="InterPro" id="IPR019734">
    <property type="entry name" value="TPR_rpt"/>
</dbReference>
<evidence type="ECO:0000313" key="3">
    <source>
        <dbReference type="EMBL" id="MBG8554577.1"/>
    </source>
</evidence>
<dbReference type="EMBL" id="JADWYK010000007">
    <property type="protein sequence ID" value="MBG8554577.1"/>
    <property type="molecule type" value="Genomic_DNA"/>
</dbReference>
<feature type="chain" id="PRO_5046935444" evidence="2">
    <location>
        <begin position="19"/>
        <end position="398"/>
    </location>
</feature>
<proteinExistence type="predicted"/>
<dbReference type="Gene3D" id="1.25.40.10">
    <property type="entry name" value="Tetratricopeptide repeat domain"/>
    <property type="match status" value="2"/>
</dbReference>
<dbReference type="InterPro" id="IPR011990">
    <property type="entry name" value="TPR-like_helical_dom_sf"/>
</dbReference>
<name>A0ABS0L3A7_9BACT</name>
<dbReference type="SMART" id="SM00028">
    <property type="entry name" value="TPR"/>
    <property type="match status" value="4"/>
</dbReference>
<dbReference type="PROSITE" id="PS50005">
    <property type="entry name" value="TPR"/>
    <property type="match status" value="1"/>
</dbReference>
<sequence>MYRYFLGAALLLSAAARAQTAPTAAVLTQADKLTTAQQYEAAYALLDKADPQNQQPDVVLAKEKLLLNYYLVSLNYQGFGLKNLEPGETVAQLRGQEGNYSMHLLDIPKELKRLQQKYPQNFALSKGLGDYYYQVQQCHCGERDKTDDQLRALVLRYYGQAHAHGAGDFMSYYAVGYALLVQKKPELSLAPFEKSIALNADYPTSHYNLAFAQLQLGRWGDATPHAQAAYRLYSDPELKADAARMLGHLYLQQKQPTEAKTALQQSLDLQPRNYASLRQLLELAVTERASTAPELAARLYLLDPADEQMFIDIMDIYQAANQWAEAEAVFRSQLPTAPKAPAAQGLLHFYLAILNMQLQRPREARPHFLAAQTQLRKISKPDNPLFELIEKGLKETHP</sequence>
<feature type="signal peptide" evidence="2">
    <location>
        <begin position="1"/>
        <end position="18"/>
    </location>
</feature>
<feature type="repeat" description="TPR" evidence="1">
    <location>
        <begin position="240"/>
        <end position="273"/>
    </location>
</feature>
<reference evidence="3 4" key="1">
    <citation type="submission" date="2020-11" db="EMBL/GenBank/DDBJ databases">
        <title>Hymenobacter sp.</title>
        <authorList>
            <person name="Kim M.K."/>
        </authorList>
    </citation>
    <scope>NUCLEOTIDE SEQUENCE [LARGE SCALE GENOMIC DNA]</scope>
    <source>
        <strain evidence="3 4">BT594</strain>
    </source>
</reference>